<proteinExistence type="predicted"/>
<dbReference type="Proteomes" id="UP000032545">
    <property type="component" value="Unassembled WGS sequence"/>
</dbReference>
<comment type="caution">
    <text evidence="2">The sequence shown here is derived from an EMBL/GenBank/DDBJ whole genome shotgun (WGS) entry which is preliminary data.</text>
</comment>
<evidence type="ECO:0000256" key="1">
    <source>
        <dbReference type="SAM" id="MobiDB-lite"/>
    </source>
</evidence>
<evidence type="ECO:0000313" key="2">
    <source>
        <dbReference type="EMBL" id="KJE20224.1"/>
    </source>
</evidence>
<organism evidence="2 3">
    <name type="scientific">Frankia torreyi</name>
    <dbReference type="NCBI Taxonomy" id="1856"/>
    <lineage>
        <taxon>Bacteria</taxon>
        <taxon>Bacillati</taxon>
        <taxon>Actinomycetota</taxon>
        <taxon>Actinomycetes</taxon>
        <taxon>Frankiales</taxon>
        <taxon>Frankiaceae</taxon>
        <taxon>Frankia</taxon>
    </lineage>
</organism>
<dbReference type="PATRIC" id="fig|1502723.3.peg.5923"/>
<feature type="compositionally biased region" description="Polar residues" evidence="1">
    <location>
        <begin position="84"/>
        <end position="94"/>
    </location>
</feature>
<dbReference type="EMBL" id="JYFN01000067">
    <property type="protein sequence ID" value="KJE20224.1"/>
    <property type="molecule type" value="Genomic_DNA"/>
</dbReference>
<dbReference type="AlphaFoldDB" id="A0A0D8B8J3"/>
<reference evidence="2 3" key="2">
    <citation type="journal article" date="2016" name="Genome Announc.">
        <title>Permanent Draft Genome Sequences for Two Variants of Frankia sp. Strain CpI1, the First Frankia Strain Isolated from Root Nodules of Comptonia peregrina.</title>
        <authorList>
            <person name="Oshone R."/>
            <person name="Hurst S.G.IV."/>
            <person name="Abebe-Akele F."/>
            <person name="Simpson S."/>
            <person name="Morris K."/>
            <person name="Thomas W.K."/>
            <person name="Tisa L.S."/>
        </authorList>
    </citation>
    <scope>NUCLEOTIDE SEQUENCE [LARGE SCALE GENOMIC DNA]</scope>
    <source>
        <strain evidence="3">CpI1-S</strain>
    </source>
</reference>
<feature type="compositionally biased region" description="Basic and acidic residues" evidence="1">
    <location>
        <begin position="128"/>
        <end position="141"/>
    </location>
</feature>
<evidence type="ECO:0000313" key="3">
    <source>
        <dbReference type="Proteomes" id="UP000032545"/>
    </source>
</evidence>
<feature type="region of interest" description="Disordered" evidence="1">
    <location>
        <begin position="1"/>
        <end position="94"/>
    </location>
</feature>
<keyword evidence="3" id="KW-1185">Reference proteome</keyword>
<name>A0A0D8B8J3_9ACTN</name>
<reference evidence="3" key="1">
    <citation type="submission" date="2015-02" db="EMBL/GenBank/DDBJ databases">
        <title>Draft Genome of Frankia sp. CpI1-S.</title>
        <authorList>
            <person name="Oshone R.T."/>
            <person name="Ngom M."/>
            <person name="Ghodhbane-Gtari F."/>
            <person name="Gtari M."/>
            <person name="Morris K."/>
            <person name="Thomas K."/>
            <person name="Sen A."/>
            <person name="Tisa L.S."/>
        </authorList>
    </citation>
    <scope>NUCLEOTIDE SEQUENCE [LARGE SCALE GENOMIC DNA]</scope>
    <source>
        <strain evidence="3">CpI1-S</strain>
    </source>
</reference>
<sequence>MTVSGKVPERERTAMSAEPDDPTGDAATGHDPDHPSPPDPHPSVDADAAQPVNADSEPDAEPAAPERANDDRKSTRPLDWDGSFSRTWNSRYGRDWTNQLAAEQEREWEDEEFRRFRRETVELMNAESAREEARLREEEQRSASADGRSTRELAEEALLRKLDKLDRLSPPQADEPGEADDQG</sequence>
<protein>
    <submittedName>
        <fullName evidence="2">Uncharacterized protein</fullName>
    </submittedName>
</protein>
<feature type="region of interest" description="Disordered" evidence="1">
    <location>
        <begin position="124"/>
        <end position="183"/>
    </location>
</feature>
<feature type="compositionally biased region" description="Basic and acidic residues" evidence="1">
    <location>
        <begin position="148"/>
        <end position="167"/>
    </location>
</feature>
<feature type="compositionally biased region" description="Basic and acidic residues" evidence="1">
    <location>
        <begin position="67"/>
        <end position="79"/>
    </location>
</feature>
<gene>
    <name evidence="2" type="ORF">FF36_05501</name>
</gene>
<accession>A0A0D8B8J3</accession>